<reference evidence="6 7" key="1">
    <citation type="submission" date="2018-11" db="EMBL/GenBank/DDBJ databases">
        <authorList>
            <person name="Wuyts S."/>
        </authorList>
    </citation>
    <scope>NUCLEOTIDE SEQUENCE [LARGE SCALE GENOMIC DNA]</scope>
    <source>
        <strain evidence="6">Lactobacillus mudanjiangensis AMBF249</strain>
    </source>
</reference>
<comment type="similarity">
    <text evidence="1 5">Belongs to the DNA glycosylase MPG family.</text>
</comment>
<keyword evidence="3 5" id="KW-0378">Hydrolase</keyword>
<protein>
    <recommendedName>
        <fullName evidence="5">Putative 3-methyladenine DNA glycosylase</fullName>
        <ecNumber evidence="5">3.2.2.-</ecNumber>
    </recommendedName>
</protein>
<dbReference type="OrthoDB" id="9794313at2"/>
<evidence type="ECO:0000313" key="7">
    <source>
        <dbReference type="Proteomes" id="UP000289996"/>
    </source>
</evidence>
<evidence type="ECO:0000256" key="3">
    <source>
        <dbReference type="ARBA" id="ARBA00022801"/>
    </source>
</evidence>
<dbReference type="CDD" id="cd00540">
    <property type="entry name" value="AAG"/>
    <property type="match status" value="1"/>
</dbReference>
<dbReference type="NCBIfam" id="TIGR00567">
    <property type="entry name" value="3mg"/>
    <property type="match status" value="1"/>
</dbReference>
<name>A0A660E303_9LACO</name>
<evidence type="ECO:0000313" key="6">
    <source>
        <dbReference type="EMBL" id="VDG30516.1"/>
    </source>
</evidence>
<gene>
    <name evidence="6" type="ORF">MUDAN_MDHGFNIF_02067</name>
</gene>
<dbReference type="SUPFAM" id="SSF50486">
    <property type="entry name" value="FMT C-terminal domain-like"/>
    <property type="match status" value="1"/>
</dbReference>
<dbReference type="Pfam" id="PF02245">
    <property type="entry name" value="Pur_DNA_glyco"/>
    <property type="match status" value="1"/>
</dbReference>
<dbReference type="PANTHER" id="PTHR10429">
    <property type="entry name" value="DNA-3-METHYLADENINE GLYCOSYLASE"/>
    <property type="match status" value="1"/>
</dbReference>
<dbReference type="PANTHER" id="PTHR10429:SF0">
    <property type="entry name" value="DNA-3-METHYLADENINE GLYCOSYLASE"/>
    <property type="match status" value="1"/>
</dbReference>
<dbReference type="GO" id="GO:0006284">
    <property type="term" value="P:base-excision repair"/>
    <property type="evidence" value="ECO:0007669"/>
    <property type="project" value="InterPro"/>
</dbReference>
<dbReference type="RefSeq" id="WP_130847668.1">
    <property type="nucleotide sequence ID" value="NZ_UYIE01000141.1"/>
</dbReference>
<sequence>MVGVTEFLSNTTTPKIAALLLGKQLRLATPTGILTAWITETEAYLGATDAGAHAFKNHQTARNQALWQPAGTIYIYQMRTQFLLNLVTQSAGVPECVLIRGIEPVEGVAQMQRNRPVPLANLTTGPGKLMQALGLDKTLNGTLLSSTTLDLRLTPARNPQQIATSPRIGIVNKGDWSTAPLRYYVAGNPFVSQVKKRDQDLAQHGWQATII</sequence>
<dbReference type="GO" id="GO:0003677">
    <property type="term" value="F:DNA binding"/>
    <property type="evidence" value="ECO:0007669"/>
    <property type="project" value="InterPro"/>
</dbReference>
<organism evidence="6 7">
    <name type="scientific">Lactiplantibacillus mudanjiangensis</name>
    <dbReference type="NCBI Taxonomy" id="1296538"/>
    <lineage>
        <taxon>Bacteria</taxon>
        <taxon>Bacillati</taxon>
        <taxon>Bacillota</taxon>
        <taxon>Bacilli</taxon>
        <taxon>Lactobacillales</taxon>
        <taxon>Lactobacillaceae</taxon>
        <taxon>Lactiplantibacillus</taxon>
    </lineage>
</organism>
<dbReference type="GO" id="GO:0003905">
    <property type="term" value="F:alkylbase DNA N-glycosylase activity"/>
    <property type="evidence" value="ECO:0007669"/>
    <property type="project" value="InterPro"/>
</dbReference>
<dbReference type="InterPro" id="IPR011034">
    <property type="entry name" value="Formyl_transferase-like_C_sf"/>
</dbReference>
<accession>A0A660E303</accession>
<evidence type="ECO:0000256" key="4">
    <source>
        <dbReference type="ARBA" id="ARBA00023204"/>
    </source>
</evidence>
<dbReference type="Proteomes" id="UP000289996">
    <property type="component" value="Unassembled WGS sequence"/>
</dbReference>
<dbReference type="EC" id="3.2.2.-" evidence="5"/>
<proteinExistence type="inferred from homology"/>
<keyword evidence="4 5" id="KW-0234">DNA repair</keyword>
<dbReference type="HAMAP" id="MF_00527">
    <property type="entry name" value="3MGH"/>
    <property type="match status" value="1"/>
</dbReference>
<evidence type="ECO:0000256" key="1">
    <source>
        <dbReference type="ARBA" id="ARBA00009232"/>
    </source>
</evidence>
<keyword evidence="7" id="KW-1185">Reference proteome</keyword>
<dbReference type="InterPro" id="IPR003180">
    <property type="entry name" value="MPG"/>
</dbReference>
<dbReference type="FunFam" id="3.10.300.10:FF:000001">
    <property type="entry name" value="Putative 3-methyladenine DNA glycosylase"/>
    <property type="match status" value="1"/>
</dbReference>
<keyword evidence="2 5" id="KW-0227">DNA damage</keyword>
<evidence type="ECO:0000256" key="5">
    <source>
        <dbReference type="HAMAP-Rule" id="MF_00527"/>
    </source>
</evidence>
<dbReference type="AlphaFoldDB" id="A0A660E303"/>
<dbReference type="EMBL" id="UYIG01000196">
    <property type="protein sequence ID" value="VDG30516.1"/>
    <property type="molecule type" value="Genomic_DNA"/>
</dbReference>
<dbReference type="InterPro" id="IPR036995">
    <property type="entry name" value="MPG_sf"/>
</dbReference>
<evidence type="ECO:0000256" key="2">
    <source>
        <dbReference type="ARBA" id="ARBA00022763"/>
    </source>
</evidence>
<dbReference type="Gene3D" id="3.10.300.10">
    <property type="entry name" value="Methylpurine-DNA glycosylase (MPG)"/>
    <property type="match status" value="1"/>
</dbReference>